<keyword evidence="1" id="KW-0812">Transmembrane</keyword>
<gene>
    <name evidence="2" type="ORF">RGQ29_031152</name>
</gene>
<proteinExistence type="predicted"/>
<organism evidence="2 3">
    <name type="scientific">Quercus rubra</name>
    <name type="common">Northern red oak</name>
    <name type="synonym">Quercus borealis</name>
    <dbReference type="NCBI Taxonomy" id="3512"/>
    <lineage>
        <taxon>Eukaryota</taxon>
        <taxon>Viridiplantae</taxon>
        <taxon>Streptophyta</taxon>
        <taxon>Embryophyta</taxon>
        <taxon>Tracheophyta</taxon>
        <taxon>Spermatophyta</taxon>
        <taxon>Magnoliopsida</taxon>
        <taxon>eudicotyledons</taxon>
        <taxon>Gunneridae</taxon>
        <taxon>Pentapetalae</taxon>
        <taxon>rosids</taxon>
        <taxon>fabids</taxon>
        <taxon>Fagales</taxon>
        <taxon>Fagaceae</taxon>
        <taxon>Quercus</taxon>
    </lineage>
</organism>
<keyword evidence="1" id="KW-1133">Transmembrane helix</keyword>
<sequence length="109" mass="12278">MFIREVKNGQVTPHCKGSTIISSSSLLCCVESPKPHAASMLSRVTNLCCIFSPWSPSYSPVSHIFFSIFHLLLGVFFHMVVYGLWSSWVSRLSIYTGWKMDLAWQKCGS</sequence>
<evidence type="ECO:0000313" key="3">
    <source>
        <dbReference type="Proteomes" id="UP001324115"/>
    </source>
</evidence>
<evidence type="ECO:0000313" key="2">
    <source>
        <dbReference type="EMBL" id="KAK4573060.1"/>
    </source>
</evidence>
<dbReference type="EMBL" id="JAXUIC010000009">
    <property type="protein sequence ID" value="KAK4573060.1"/>
    <property type="molecule type" value="Genomic_DNA"/>
</dbReference>
<reference evidence="2 3" key="1">
    <citation type="journal article" date="2023" name="G3 (Bethesda)">
        <title>A haplotype-resolved chromosome-scale genome for Quercus rubra L. provides insights into the genetics of adaptive traits for red oak species.</title>
        <authorList>
            <person name="Kapoor B."/>
            <person name="Jenkins J."/>
            <person name="Schmutz J."/>
            <person name="Zhebentyayeva T."/>
            <person name="Kuelheim C."/>
            <person name="Coggeshall M."/>
            <person name="Heim C."/>
            <person name="Lasky J.R."/>
            <person name="Leites L."/>
            <person name="Islam-Faridi N."/>
            <person name="Romero-Severson J."/>
            <person name="DeLeo V.L."/>
            <person name="Lucas S.M."/>
            <person name="Lazic D."/>
            <person name="Gailing O."/>
            <person name="Carlson J."/>
            <person name="Staton M."/>
        </authorList>
    </citation>
    <scope>NUCLEOTIDE SEQUENCE [LARGE SCALE GENOMIC DNA]</scope>
    <source>
        <strain evidence="2">Pseudo-F2</strain>
    </source>
</reference>
<protein>
    <submittedName>
        <fullName evidence="2">Uncharacterized protein</fullName>
    </submittedName>
</protein>
<name>A0AAN7IID6_QUERU</name>
<dbReference type="AlphaFoldDB" id="A0AAN7IID6"/>
<evidence type="ECO:0000256" key="1">
    <source>
        <dbReference type="SAM" id="Phobius"/>
    </source>
</evidence>
<keyword evidence="1" id="KW-0472">Membrane</keyword>
<keyword evidence="3" id="KW-1185">Reference proteome</keyword>
<dbReference type="Proteomes" id="UP001324115">
    <property type="component" value="Unassembled WGS sequence"/>
</dbReference>
<feature type="transmembrane region" description="Helical" evidence="1">
    <location>
        <begin position="64"/>
        <end position="85"/>
    </location>
</feature>
<accession>A0AAN7IID6</accession>
<comment type="caution">
    <text evidence="2">The sequence shown here is derived from an EMBL/GenBank/DDBJ whole genome shotgun (WGS) entry which is preliminary data.</text>
</comment>